<dbReference type="EMBL" id="FNDX01000014">
    <property type="protein sequence ID" value="SDJ25832.1"/>
    <property type="molecule type" value="Genomic_DNA"/>
</dbReference>
<dbReference type="Gene3D" id="1.10.10.60">
    <property type="entry name" value="Homeodomain-like"/>
    <property type="match status" value="2"/>
</dbReference>
<dbReference type="PROSITE" id="PS00041">
    <property type="entry name" value="HTH_ARAC_FAMILY_1"/>
    <property type="match status" value="1"/>
</dbReference>
<accession>A0A1G8S9B6</accession>
<dbReference type="InterPro" id="IPR003313">
    <property type="entry name" value="AraC-bd"/>
</dbReference>
<reference evidence="6" key="1">
    <citation type="submission" date="2016-10" db="EMBL/GenBank/DDBJ databases">
        <authorList>
            <person name="Varghese N."/>
            <person name="Submissions S."/>
        </authorList>
    </citation>
    <scope>NUCLEOTIDE SEQUENCE [LARGE SCALE GENOMIC DNA]</scope>
    <source>
        <strain evidence="6">CGMCC 1.11012</strain>
    </source>
</reference>
<dbReference type="InterPro" id="IPR018062">
    <property type="entry name" value="HTH_AraC-typ_CS"/>
</dbReference>
<keyword evidence="6" id="KW-1185">Reference proteome</keyword>
<evidence type="ECO:0000256" key="3">
    <source>
        <dbReference type="ARBA" id="ARBA00023163"/>
    </source>
</evidence>
<dbReference type="SUPFAM" id="SSF46689">
    <property type="entry name" value="Homeodomain-like"/>
    <property type="match status" value="2"/>
</dbReference>
<dbReference type="InterPro" id="IPR018060">
    <property type="entry name" value="HTH_AraC"/>
</dbReference>
<dbReference type="Proteomes" id="UP000199050">
    <property type="component" value="Unassembled WGS sequence"/>
</dbReference>
<dbReference type="SMART" id="SM00342">
    <property type="entry name" value="HTH_ARAC"/>
    <property type="match status" value="1"/>
</dbReference>
<dbReference type="Pfam" id="PF02311">
    <property type="entry name" value="AraC_binding"/>
    <property type="match status" value="1"/>
</dbReference>
<dbReference type="Gene3D" id="2.60.120.10">
    <property type="entry name" value="Jelly Rolls"/>
    <property type="match status" value="1"/>
</dbReference>
<dbReference type="InterPro" id="IPR037923">
    <property type="entry name" value="HTH-like"/>
</dbReference>
<protein>
    <submittedName>
        <fullName evidence="5">AraC-like ligand binding domain-containing protein</fullName>
    </submittedName>
</protein>
<dbReference type="STRING" id="1174501.SAMN05216192_11420"/>
<dbReference type="PANTHER" id="PTHR43280:SF2">
    <property type="entry name" value="HTH-TYPE TRANSCRIPTIONAL REGULATOR EXSA"/>
    <property type="match status" value="1"/>
</dbReference>
<keyword evidence="3" id="KW-0804">Transcription</keyword>
<evidence type="ECO:0000256" key="2">
    <source>
        <dbReference type="ARBA" id="ARBA00023125"/>
    </source>
</evidence>
<dbReference type="RefSeq" id="WP_341833382.1">
    <property type="nucleotide sequence ID" value="NZ_FNDX01000014.1"/>
</dbReference>
<keyword evidence="1" id="KW-0805">Transcription regulation</keyword>
<dbReference type="PANTHER" id="PTHR43280">
    <property type="entry name" value="ARAC-FAMILY TRANSCRIPTIONAL REGULATOR"/>
    <property type="match status" value="1"/>
</dbReference>
<dbReference type="GO" id="GO:0003700">
    <property type="term" value="F:DNA-binding transcription factor activity"/>
    <property type="evidence" value="ECO:0007669"/>
    <property type="project" value="InterPro"/>
</dbReference>
<dbReference type="AlphaFoldDB" id="A0A1G8S9B6"/>
<sequence length="276" mass="32614">MQEEKQEFLFCVEQVKRAGAFSMDTDHFHETYEIYYLLAGERSYYINNLVYSLRKGDLIFINRNELHRTMARGTVRHERILINFRREFPQEMLGGNSLTLPFFSEQCLLLRPDAHEQGTIENLLFAMLKEQQEPRGHQSLYLQTLLIQFLIEMNRIRESAQAAIAPANDEKQRKVYEIIEYLQARYSGTVTLEELSERFFLSVPYLCRLFKQTTGFTIIEYLNTIRVQEAQRRLRESSDSVTRIAEDTGFDSIAHFGRVFKAIAKRSPLQYRKQNR</sequence>
<dbReference type="SUPFAM" id="SSF51215">
    <property type="entry name" value="Regulatory protein AraC"/>
    <property type="match status" value="1"/>
</dbReference>
<dbReference type="InterPro" id="IPR009057">
    <property type="entry name" value="Homeodomain-like_sf"/>
</dbReference>
<gene>
    <name evidence="5" type="ORF">SAMN05216192_11420</name>
</gene>
<dbReference type="Pfam" id="PF12833">
    <property type="entry name" value="HTH_18"/>
    <property type="match status" value="1"/>
</dbReference>
<feature type="domain" description="HTH araC/xylS-type" evidence="4">
    <location>
        <begin position="176"/>
        <end position="274"/>
    </location>
</feature>
<evidence type="ECO:0000256" key="1">
    <source>
        <dbReference type="ARBA" id="ARBA00023015"/>
    </source>
</evidence>
<name>A0A1G8S9B6_9BACL</name>
<dbReference type="InterPro" id="IPR014710">
    <property type="entry name" value="RmlC-like_jellyroll"/>
</dbReference>
<evidence type="ECO:0000259" key="4">
    <source>
        <dbReference type="PROSITE" id="PS01124"/>
    </source>
</evidence>
<organism evidence="5 6">
    <name type="scientific">Paenibacillus typhae</name>
    <dbReference type="NCBI Taxonomy" id="1174501"/>
    <lineage>
        <taxon>Bacteria</taxon>
        <taxon>Bacillati</taxon>
        <taxon>Bacillota</taxon>
        <taxon>Bacilli</taxon>
        <taxon>Bacillales</taxon>
        <taxon>Paenibacillaceae</taxon>
        <taxon>Paenibacillus</taxon>
    </lineage>
</organism>
<keyword evidence="2" id="KW-0238">DNA-binding</keyword>
<evidence type="ECO:0000313" key="6">
    <source>
        <dbReference type="Proteomes" id="UP000199050"/>
    </source>
</evidence>
<proteinExistence type="predicted"/>
<dbReference type="GO" id="GO:0043565">
    <property type="term" value="F:sequence-specific DNA binding"/>
    <property type="evidence" value="ECO:0007669"/>
    <property type="project" value="InterPro"/>
</dbReference>
<evidence type="ECO:0000313" key="5">
    <source>
        <dbReference type="EMBL" id="SDJ25832.1"/>
    </source>
</evidence>
<dbReference type="PROSITE" id="PS01124">
    <property type="entry name" value="HTH_ARAC_FAMILY_2"/>
    <property type="match status" value="1"/>
</dbReference>